<protein>
    <submittedName>
        <fullName evidence="5">X-linked retinitis pigmentosa GTPase regulator-like</fullName>
    </submittedName>
</protein>
<feature type="region of interest" description="Disordered" evidence="3">
    <location>
        <begin position="452"/>
        <end position="482"/>
    </location>
</feature>
<dbReference type="PROSITE" id="PS50014">
    <property type="entry name" value="BROMODOMAIN_2"/>
    <property type="match status" value="1"/>
</dbReference>
<feature type="region of interest" description="Disordered" evidence="3">
    <location>
        <begin position="1"/>
        <end position="24"/>
    </location>
</feature>
<dbReference type="CDD" id="cd00167">
    <property type="entry name" value="SANT"/>
    <property type="match status" value="1"/>
</dbReference>
<feature type="compositionally biased region" description="Basic and acidic residues" evidence="3">
    <location>
        <begin position="652"/>
        <end position="684"/>
    </location>
</feature>
<proteinExistence type="predicted"/>
<dbReference type="InterPro" id="IPR001487">
    <property type="entry name" value="Bromodomain"/>
</dbReference>
<dbReference type="Pfam" id="PF00439">
    <property type="entry name" value="Bromodomain"/>
    <property type="match status" value="1"/>
</dbReference>
<dbReference type="Gramene" id="OE9A101330T1">
    <property type="protein sequence ID" value="OE9A101330C1"/>
    <property type="gene ID" value="OE9A101330"/>
</dbReference>
<dbReference type="SMART" id="SM00297">
    <property type="entry name" value="BROMO"/>
    <property type="match status" value="1"/>
</dbReference>
<evidence type="ECO:0000259" key="4">
    <source>
        <dbReference type="PROSITE" id="PS50014"/>
    </source>
</evidence>
<feature type="compositionally biased region" description="Basic and acidic residues" evidence="3">
    <location>
        <begin position="212"/>
        <end position="265"/>
    </location>
</feature>
<reference evidence="5 6" key="1">
    <citation type="submission" date="2019-12" db="EMBL/GenBank/DDBJ databases">
        <authorList>
            <person name="Alioto T."/>
            <person name="Alioto T."/>
            <person name="Gomez Garrido J."/>
        </authorList>
    </citation>
    <scope>NUCLEOTIDE SEQUENCE [LARGE SCALE GENOMIC DNA]</scope>
</reference>
<dbReference type="EMBL" id="CACTIH010000237">
    <property type="protein sequence ID" value="CAA2957748.1"/>
    <property type="molecule type" value="Genomic_DNA"/>
</dbReference>
<dbReference type="PANTHER" id="PTHR37888">
    <property type="entry name" value="DNA-BINDING BROMODOMAIN-CONTAINING PROTEIN"/>
    <property type="match status" value="1"/>
</dbReference>
<feature type="region of interest" description="Disordered" evidence="3">
    <location>
        <begin position="144"/>
        <end position="347"/>
    </location>
</feature>
<dbReference type="OrthoDB" id="1742084at2759"/>
<feature type="compositionally biased region" description="Polar residues" evidence="3">
    <location>
        <begin position="622"/>
        <end position="631"/>
    </location>
</feature>
<dbReference type="AlphaFoldDB" id="A0A8S0PVE7"/>
<dbReference type="SMART" id="SM00717">
    <property type="entry name" value="SANT"/>
    <property type="match status" value="1"/>
</dbReference>
<feature type="compositionally biased region" description="Basic and acidic residues" evidence="3">
    <location>
        <begin position="297"/>
        <end position="311"/>
    </location>
</feature>
<dbReference type="InterPro" id="IPR001005">
    <property type="entry name" value="SANT/Myb"/>
</dbReference>
<dbReference type="SUPFAM" id="SSF47370">
    <property type="entry name" value="Bromodomain"/>
    <property type="match status" value="1"/>
</dbReference>
<feature type="compositionally biased region" description="Basic and acidic residues" evidence="3">
    <location>
        <begin position="272"/>
        <end position="287"/>
    </location>
</feature>
<dbReference type="Proteomes" id="UP000594638">
    <property type="component" value="Unassembled WGS sequence"/>
</dbReference>
<feature type="region of interest" description="Disordered" evidence="3">
    <location>
        <begin position="523"/>
        <end position="725"/>
    </location>
</feature>
<evidence type="ECO:0000313" key="6">
    <source>
        <dbReference type="Proteomes" id="UP000594638"/>
    </source>
</evidence>
<dbReference type="Pfam" id="PF00249">
    <property type="entry name" value="Myb_DNA-binding"/>
    <property type="match status" value="1"/>
</dbReference>
<feature type="compositionally biased region" description="Basic and acidic residues" evidence="3">
    <location>
        <begin position="13"/>
        <end position="24"/>
    </location>
</feature>
<feature type="domain" description="Bromo" evidence="4">
    <location>
        <begin position="364"/>
        <end position="435"/>
    </location>
</feature>
<dbReference type="SUPFAM" id="SSF46689">
    <property type="entry name" value="Homeodomain-like"/>
    <property type="match status" value="1"/>
</dbReference>
<feature type="compositionally biased region" description="Low complexity" evidence="3">
    <location>
        <begin position="452"/>
        <end position="470"/>
    </location>
</feature>
<dbReference type="Gene3D" id="1.20.920.10">
    <property type="entry name" value="Bromodomain-like"/>
    <property type="match status" value="1"/>
</dbReference>
<keyword evidence="1 2" id="KW-0103">Bromodomain</keyword>
<comment type="caution">
    <text evidence="5">The sequence shown here is derived from an EMBL/GenBank/DDBJ whole genome shotgun (WGS) entry which is preliminary data.</text>
</comment>
<name>A0A8S0PVE7_OLEEU</name>
<sequence>MAKLEGTVPNNFDKPESEGDDETHRWGTWEELLLAFAVNRYGTDRWDSVASELQKRSSEPTPTLLTPQNCKQKYLDLKRRYLTQNDNVNNKLLNDDNVDGDNSKGSVPLLEELRKLRVAELRREVQRYDLNIESLELKMKRMEEEREGSLRSVKNSDENSDLEKKGEEKRKDDEVEPDENAWPQSMAGEPVIGNESEKDHMSVNESNSTDLDGEKLRTGDKESEPDRTGDFQGKRDRTGEGREEPVDLKADSDRTGEGKPVREESCNGSSDSIEKDPVREVKVERASDSVGLVDSEAESKGGGDEAARESSDVQSTASRSKEENDKIHRGSLSGDERDHVDQSGTLKDLPVASQPLLDFLHNLRAHKSGSVFERRLQSQENSKYRNLIRQHVDLESIESRLKEGWYSGSSSKFFRDLLLLVNNALVFFKKNSSEFLAATELRQIISKEMSQKCSKSDSSSGKQISLQSLSPKKEDAEPSHSLLLKPRIAGSMIVCRKRSSIAAKTSASSSGADRKKEQMPLLAEEKDTKPQACQSSANTEEPKITKKRTRDRFASVTANSKKSNNKNQGSSNINKNLVLESGKNQGKGGSSSNHPEPKSENKKNQSTSDSKKRSAASFLNRMKQSSSSNNGGLLDALKNTPLTSDSNNTRGSEQKKNDNGKRSEKKEQGTRRNSEPRQRKEKGSPAKRSVGRPPKREVAAPPPLGKRGRGETESSKQPKKRSRKL</sequence>
<evidence type="ECO:0000313" key="5">
    <source>
        <dbReference type="EMBL" id="CAA2957748.1"/>
    </source>
</evidence>
<feature type="compositionally biased region" description="Low complexity" evidence="3">
    <location>
        <begin position="559"/>
        <end position="584"/>
    </location>
</feature>
<keyword evidence="6" id="KW-1185">Reference proteome</keyword>
<dbReference type="PANTHER" id="PTHR37888:SF11">
    <property type="entry name" value="DNA-BINDING BROMODOMAIN-CONTAINING PROTEIN"/>
    <property type="match status" value="1"/>
</dbReference>
<evidence type="ECO:0000256" key="1">
    <source>
        <dbReference type="ARBA" id="ARBA00023117"/>
    </source>
</evidence>
<feature type="compositionally biased region" description="Polar residues" evidence="3">
    <location>
        <begin position="640"/>
        <end position="651"/>
    </location>
</feature>
<organism evidence="5 6">
    <name type="scientific">Olea europaea subsp. europaea</name>
    <dbReference type="NCBI Taxonomy" id="158383"/>
    <lineage>
        <taxon>Eukaryota</taxon>
        <taxon>Viridiplantae</taxon>
        <taxon>Streptophyta</taxon>
        <taxon>Embryophyta</taxon>
        <taxon>Tracheophyta</taxon>
        <taxon>Spermatophyta</taxon>
        <taxon>Magnoliopsida</taxon>
        <taxon>eudicotyledons</taxon>
        <taxon>Gunneridae</taxon>
        <taxon>Pentapetalae</taxon>
        <taxon>asterids</taxon>
        <taxon>lamiids</taxon>
        <taxon>Lamiales</taxon>
        <taxon>Oleaceae</taxon>
        <taxon>Oleeae</taxon>
        <taxon>Olea</taxon>
    </lineage>
</organism>
<gene>
    <name evidence="5" type="ORF">OLEA9_A101330</name>
</gene>
<dbReference type="InterPro" id="IPR036427">
    <property type="entry name" value="Bromodomain-like_sf"/>
</dbReference>
<feature type="compositionally biased region" description="Basic and acidic residues" evidence="3">
    <location>
        <begin position="319"/>
        <end position="341"/>
    </location>
</feature>
<evidence type="ECO:0000256" key="3">
    <source>
        <dbReference type="SAM" id="MobiDB-lite"/>
    </source>
</evidence>
<accession>A0A8S0PVE7</accession>
<evidence type="ECO:0000256" key="2">
    <source>
        <dbReference type="PROSITE-ProRule" id="PRU00035"/>
    </source>
</evidence>
<dbReference type="InterPro" id="IPR009057">
    <property type="entry name" value="Homeodomain-like_sf"/>
</dbReference>
<feature type="compositionally biased region" description="Basic and acidic residues" evidence="3">
    <location>
        <begin position="144"/>
        <end position="173"/>
    </location>
</feature>